<proteinExistence type="predicted"/>
<dbReference type="EMBL" id="BK059103">
    <property type="protein sequence ID" value="DAE30279.1"/>
    <property type="molecule type" value="Genomic_DNA"/>
</dbReference>
<organism evidence="1">
    <name type="scientific">virus sp. ct5rm7</name>
    <dbReference type="NCBI Taxonomy" id="2827298"/>
    <lineage>
        <taxon>Viruses</taxon>
    </lineage>
</organism>
<sequence length="29" mass="3220">MPETSGLVRGIIRQSAEIQFFHETLSTNG</sequence>
<reference evidence="1" key="1">
    <citation type="journal article" date="2021" name="Proc. Natl. Acad. Sci. U.S.A.">
        <title>A Catalog of Tens of Thousands of Viruses from Human Metagenomes Reveals Hidden Associations with Chronic Diseases.</title>
        <authorList>
            <person name="Tisza M.J."/>
            <person name="Buck C.B."/>
        </authorList>
    </citation>
    <scope>NUCLEOTIDE SEQUENCE</scope>
    <source>
        <strain evidence="1">Ct5rm7</strain>
    </source>
</reference>
<name>A0A8S5RFY7_9VIRU</name>
<evidence type="ECO:0000313" key="1">
    <source>
        <dbReference type="EMBL" id="DAE30279.1"/>
    </source>
</evidence>
<accession>A0A8S5RFY7</accession>
<protein>
    <submittedName>
        <fullName evidence="1">Uncharacterized protein</fullName>
    </submittedName>
</protein>